<dbReference type="Proteomes" id="UP001549366">
    <property type="component" value="Unassembled WGS sequence"/>
</dbReference>
<feature type="domain" description="FAD/NAD(P)-binding" evidence="6">
    <location>
        <begin position="4"/>
        <end position="313"/>
    </location>
</feature>
<keyword evidence="4" id="KW-0274">FAD</keyword>
<dbReference type="Gene3D" id="3.50.50.60">
    <property type="entry name" value="FAD/NAD(P)-binding domain"/>
    <property type="match status" value="2"/>
</dbReference>
<organism evidence="7 8">
    <name type="scientific">Endozoicomonas lisbonensis</name>
    <dbReference type="NCBI Taxonomy" id="3120522"/>
    <lineage>
        <taxon>Bacteria</taxon>
        <taxon>Pseudomonadati</taxon>
        <taxon>Pseudomonadota</taxon>
        <taxon>Gammaproteobacteria</taxon>
        <taxon>Oceanospirillales</taxon>
        <taxon>Endozoicomonadaceae</taxon>
        <taxon>Endozoicomonas</taxon>
    </lineage>
</organism>
<comment type="similarity">
    <text evidence="2">Belongs to the class-I pyridine nucleotide-disulfide oxidoreductase family.</text>
</comment>
<comment type="cofactor">
    <cofactor evidence="1">
        <name>FAD</name>
        <dbReference type="ChEBI" id="CHEBI:57692"/>
    </cofactor>
</comment>
<accession>A0ABV2SJS0</accession>
<keyword evidence="8" id="KW-1185">Reference proteome</keyword>
<dbReference type="EMBL" id="JBEWTB010000002">
    <property type="protein sequence ID" value="MET4757379.1"/>
    <property type="molecule type" value="Genomic_DNA"/>
</dbReference>
<dbReference type="InterPro" id="IPR004099">
    <property type="entry name" value="Pyr_nucl-diS_OxRdtase_dimer"/>
</dbReference>
<dbReference type="PANTHER" id="PTHR43014">
    <property type="entry name" value="MERCURIC REDUCTASE"/>
    <property type="match status" value="1"/>
</dbReference>
<dbReference type="PANTHER" id="PTHR43014:SF2">
    <property type="entry name" value="MERCURIC REDUCTASE"/>
    <property type="match status" value="1"/>
</dbReference>
<keyword evidence="3" id="KW-0285">Flavoprotein</keyword>
<dbReference type="InterPro" id="IPR001100">
    <property type="entry name" value="Pyr_nuc-diS_OxRdtase"/>
</dbReference>
<sequence>MKEFDLAIIGAGAGGLNSAYAGLAMGKSVLLIDKHKPGGECTWFGCIPSKALIHIADEIHTATKYADVTVDSKAILGKVRALTERAHQAEHPDVLTNAGIHYINGYARLKDARTLDVDGEEYTAKKIIVTPGSSPAVPPVKGLDQVEYLTNVNVFHQDELPETMIVLGAGAIGVELSQAMNRLGVRVTLVELSDTILPKEDKELSTALQETLISEGVNILTSAEAVSVSNNTRGISLTVMKDGASLEIEGERILLALGRKPNVHGMGLETIGVDFDHSGIKVDEYLETTVKGVYAIGDAVGSYQFSHMAGFQARLAISNAFSDSKEAVDYQNKVWSTFTHPELARSGMTEEEAKAAYGNKIKVVRFDFSDLDRAVVDEATNGMIKIIVDENDHILGASILGERASELVSELQVIKTFNHKLSDLKKVIHPYPSYSSVLQELED</sequence>
<name>A0ABV2SJS0_9GAMM</name>
<evidence type="ECO:0000256" key="2">
    <source>
        <dbReference type="ARBA" id="ARBA00007532"/>
    </source>
</evidence>
<dbReference type="SUPFAM" id="SSF55424">
    <property type="entry name" value="FAD/NAD-linked reductases, dimerisation (C-terminal) domain"/>
    <property type="match status" value="1"/>
</dbReference>
<dbReference type="InterPro" id="IPR016156">
    <property type="entry name" value="FAD/NAD-linked_Rdtase_dimer_sf"/>
</dbReference>
<evidence type="ECO:0000313" key="8">
    <source>
        <dbReference type="Proteomes" id="UP001549366"/>
    </source>
</evidence>
<feature type="domain" description="Pyridine nucleotide-disulphide oxidoreductase dimerisation" evidence="5">
    <location>
        <begin position="336"/>
        <end position="440"/>
    </location>
</feature>
<dbReference type="PIRSF" id="PIRSF000350">
    <property type="entry name" value="Mercury_reductase_MerA"/>
    <property type="match status" value="1"/>
</dbReference>
<keyword evidence="7" id="KW-0670">Pyruvate</keyword>
<evidence type="ECO:0000259" key="6">
    <source>
        <dbReference type="Pfam" id="PF07992"/>
    </source>
</evidence>
<dbReference type="InterPro" id="IPR023753">
    <property type="entry name" value="FAD/NAD-binding_dom"/>
</dbReference>
<dbReference type="PRINTS" id="PR00368">
    <property type="entry name" value="FADPNR"/>
</dbReference>
<dbReference type="Gene3D" id="3.30.390.30">
    <property type="match status" value="1"/>
</dbReference>
<dbReference type="PRINTS" id="PR00411">
    <property type="entry name" value="PNDRDTASEI"/>
</dbReference>
<reference evidence="7 8" key="1">
    <citation type="submission" date="2024-06" db="EMBL/GenBank/DDBJ databases">
        <title>Genomic Encyclopedia of Type Strains, Phase V (KMG-V): Genome sequencing to study the core and pangenomes of soil and plant-associated prokaryotes.</title>
        <authorList>
            <person name="Whitman W."/>
        </authorList>
    </citation>
    <scope>NUCLEOTIDE SEQUENCE [LARGE SCALE GENOMIC DNA]</scope>
    <source>
        <strain evidence="7 8">NE40</strain>
    </source>
</reference>
<dbReference type="Pfam" id="PF07992">
    <property type="entry name" value="Pyr_redox_2"/>
    <property type="match status" value="1"/>
</dbReference>
<evidence type="ECO:0000256" key="3">
    <source>
        <dbReference type="ARBA" id="ARBA00022630"/>
    </source>
</evidence>
<dbReference type="InterPro" id="IPR036188">
    <property type="entry name" value="FAD/NAD-bd_sf"/>
</dbReference>
<dbReference type="SUPFAM" id="SSF51905">
    <property type="entry name" value="FAD/NAD(P)-binding domain"/>
    <property type="match status" value="1"/>
</dbReference>
<dbReference type="Pfam" id="PF02852">
    <property type="entry name" value="Pyr_redox_dim"/>
    <property type="match status" value="1"/>
</dbReference>
<evidence type="ECO:0000313" key="7">
    <source>
        <dbReference type="EMBL" id="MET4757379.1"/>
    </source>
</evidence>
<evidence type="ECO:0000256" key="1">
    <source>
        <dbReference type="ARBA" id="ARBA00001974"/>
    </source>
</evidence>
<gene>
    <name evidence="7" type="ORF">V5J35_002571</name>
</gene>
<evidence type="ECO:0000256" key="4">
    <source>
        <dbReference type="ARBA" id="ARBA00022827"/>
    </source>
</evidence>
<dbReference type="RefSeq" id="WP_354007537.1">
    <property type="nucleotide sequence ID" value="NZ_JBEWTA010000001.1"/>
</dbReference>
<protein>
    <submittedName>
        <fullName evidence="7">Pyruvate/2-oxoglutarate dehydrogenase complex dihydrolipoamide dehydrogenase (E3) component</fullName>
    </submittedName>
</protein>
<evidence type="ECO:0000259" key="5">
    <source>
        <dbReference type="Pfam" id="PF02852"/>
    </source>
</evidence>
<comment type="caution">
    <text evidence="7">The sequence shown here is derived from an EMBL/GenBank/DDBJ whole genome shotgun (WGS) entry which is preliminary data.</text>
</comment>
<proteinExistence type="inferred from homology"/>